<feature type="compositionally biased region" description="Acidic residues" evidence="9">
    <location>
        <begin position="1090"/>
        <end position="1104"/>
    </location>
</feature>
<keyword evidence="4" id="KW-0963">Cytoplasm</keyword>
<dbReference type="FunFam" id="1.25.40.10:FF:000511">
    <property type="entry name" value="Pentatricopeptide repeat-containing protein"/>
    <property type="match status" value="1"/>
</dbReference>
<feature type="domain" description="DYW" evidence="10">
    <location>
        <begin position="2042"/>
        <end position="2134"/>
    </location>
</feature>
<dbReference type="GO" id="GO:0030036">
    <property type="term" value="P:actin cytoskeleton organization"/>
    <property type="evidence" value="ECO:0007669"/>
    <property type="project" value="InterPro"/>
</dbReference>
<evidence type="ECO:0000256" key="6">
    <source>
        <dbReference type="ARBA" id="ARBA00023212"/>
    </source>
</evidence>
<feature type="region of interest" description="Disordered" evidence="9">
    <location>
        <begin position="1386"/>
        <end position="1405"/>
    </location>
</feature>
<feature type="region of interest" description="Disordered" evidence="9">
    <location>
        <begin position="1015"/>
        <end position="1038"/>
    </location>
</feature>
<accession>A0AA88D3U4</accession>
<dbReference type="FunFam" id="1.25.40.10:FF:000031">
    <property type="entry name" value="Pentatricopeptide repeat-containing protein mitochondrial"/>
    <property type="match status" value="1"/>
</dbReference>
<evidence type="ECO:0000256" key="5">
    <source>
        <dbReference type="ARBA" id="ARBA00022737"/>
    </source>
</evidence>
<dbReference type="EMBL" id="BTGU01000011">
    <property type="protein sequence ID" value="GMN40482.1"/>
    <property type="molecule type" value="Genomic_DNA"/>
</dbReference>
<dbReference type="FunFam" id="1.25.40.10:FF:000682">
    <property type="entry name" value="Pentatricopeptide repeat-containing protein At3g16610"/>
    <property type="match status" value="1"/>
</dbReference>
<feature type="compositionally biased region" description="Polar residues" evidence="9">
    <location>
        <begin position="862"/>
        <end position="880"/>
    </location>
</feature>
<dbReference type="GO" id="GO:0003779">
    <property type="term" value="F:actin binding"/>
    <property type="evidence" value="ECO:0007669"/>
    <property type="project" value="UniProtKB-KW"/>
</dbReference>
<proteinExistence type="inferred from homology"/>
<organism evidence="11 12">
    <name type="scientific">Ficus carica</name>
    <name type="common">Common fig</name>
    <dbReference type="NCBI Taxonomy" id="3494"/>
    <lineage>
        <taxon>Eukaryota</taxon>
        <taxon>Viridiplantae</taxon>
        <taxon>Streptophyta</taxon>
        <taxon>Embryophyta</taxon>
        <taxon>Tracheophyta</taxon>
        <taxon>Spermatophyta</taxon>
        <taxon>Magnoliopsida</taxon>
        <taxon>eudicotyledons</taxon>
        <taxon>Gunneridae</taxon>
        <taxon>Pentapetalae</taxon>
        <taxon>rosids</taxon>
        <taxon>fabids</taxon>
        <taxon>Rosales</taxon>
        <taxon>Moraceae</taxon>
        <taxon>Ficeae</taxon>
        <taxon>Ficus</taxon>
    </lineage>
</organism>
<reference evidence="11" key="1">
    <citation type="submission" date="2023-07" db="EMBL/GenBank/DDBJ databases">
        <title>draft genome sequence of fig (Ficus carica).</title>
        <authorList>
            <person name="Takahashi T."/>
            <person name="Nishimura K."/>
        </authorList>
    </citation>
    <scope>NUCLEOTIDE SEQUENCE</scope>
</reference>
<protein>
    <recommendedName>
        <fullName evidence="10">DYW domain-containing protein</fullName>
    </recommendedName>
</protein>
<dbReference type="GO" id="GO:2000601">
    <property type="term" value="P:positive regulation of Arp2/3 complex-mediated actin nucleation"/>
    <property type="evidence" value="ECO:0007669"/>
    <property type="project" value="TreeGrafter"/>
</dbReference>
<feature type="compositionally biased region" description="Polar residues" evidence="9">
    <location>
        <begin position="437"/>
        <end position="454"/>
    </location>
</feature>
<feature type="repeat" description="PPR" evidence="8">
    <location>
        <begin position="1827"/>
        <end position="1861"/>
    </location>
</feature>
<gene>
    <name evidence="11" type="ORF">TIFTF001_009709</name>
</gene>
<evidence type="ECO:0000256" key="1">
    <source>
        <dbReference type="ARBA" id="ARBA00004245"/>
    </source>
</evidence>
<dbReference type="InterPro" id="IPR046849">
    <property type="entry name" value="E2_motif"/>
</dbReference>
<comment type="similarity">
    <text evidence="2">Belongs to the PPR family. PCMP-H subfamily.</text>
</comment>
<evidence type="ECO:0000256" key="2">
    <source>
        <dbReference type="ARBA" id="ARBA00006643"/>
    </source>
</evidence>
<dbReference type="InterPro" id="IPR032867">
    <property type="entry name" value="DYW_dom"/>
</dbReference>
<feature type="region of interest" description="Disordered" evidence="9">
    <location>
        <begin position="364"/>
        <end position="385"/>
    </location>
</feature>
<evidence type="ECO:0000313" key="11">
    <source>
        <dbReference type="EMBL" id="GMN40482.1"/>
    </source>
</evidence>
<feature type="region of interest" description="Disordered" evidence="9">
    <location>
        <begin position="1054"/>
        <end position="1136"/>
    </location>
</feature>
<dbReference type="GO" id="GO:0071933">
    <property type="term" value="F:Arp2/3 complex binding"/>
    <property type="evidence" value="ECO:0007669"/>
    <property type="project" value="TreeGrafter"/>
</dbReference>
<evidence type="ECO:0000256" key="7">
    <source>
        <dbReference type="ARBA" id="ARBA00055640"/>
    </source>
</evidence>
<feature type="compositionally biased region" description="Low complexity" evidence="9">
    <location>
        <begin position="455"/>
        <end position="468"/>
    </location>
</feature>
<feature type="repeat" description="PPR" evidence="8">
    <location>
        <begin position="1695"/>
        <end position="1725"/>
    </location>
</feature>
<dbReference type="Gene3D" id="1.25.40.10">
    <property type="entry name" value="Tetratricopeptide repeat domain"/>
    <property type="match status" value="3"/>
</dbReference>
<dbReference type="PANTHER" id="PTHR12902">
    <property type="entry name" value="WASP-1"/>
    <property type="match status" value="1"/>
</dbReference>
<dbReference type="GO" id="GO:0034237">
    <property type="term" value="F:protein kinase A regulatory subunit binding"/>
    <property type="evidence" value="ECO:0007669"/>
    <property type="project" value="TreeGrafter"/>
</dbReference>
<comment type="subcellular location">
    <subcellularLocation>
        <location evidence="1">Cytoplasm</location>
        <location evidence="1">Cytoskeleton</location>
    </subcellularLocation>
</comment>
<dbReference type="FunFam" id="1.20.5.340:FF:000045">
    <property type="entry name" value="SCAR family protein"/>
    <property type="match status" value="1"/>
</dbReference>
<dbReference type="Gene3D" id="1.20.5.340">
    <property type="match status" value="1"/>
</dbReference>
<feature type="compositionally biased region" description="Basic and acidic residues" evidence="9">
    <location>
        <begin position="695"/>
        <end position="704"/>
    </location>
</feature>
<evidence type="ECO:0000256" key="3">
    <source>
        <dbReference type="ARBA" id="ARBA00006993"/>
    </source>
</evidence>
<feature type="compositionally biased region" description="Basic and acidic residues" evidence="9">
    <location>
        <begin position="1026"/>
        <end position="1038"/>
    </location>
</feature>
<evidence type="ECO:0000313" key="12">
    <source>
        <dbReference type="Proteomes" id="UP001187192"/>
    </source>
</evidence>
<dbReference type="Pfam" id="PF20431">
    <property type="entry name" value="E_motif"/>
    <property type="match status" value="1"/>
</dbReference>
<dbReference type="Pfam" id="PF20430">
    <property type="entry name" value="Eplus_motif"/>
    <property type="match status" value="1"/>
</dbReference>
<feature type="compositionally biased region" description="Polar residues" evidence="9">
    <location>
        <begin position="675"/>
        <end position="689"/>
    </location>
</feature>
<evidence type="ECO:0000256" key="9">
    <source>
        <dbReference type="SAM" id="MobiDB-lite"/>
    </source>
</evidence>
<feature type="compositionally biased region" description="Polar residues" evidence="9">
    <location>
        <begin position="924"/>
        <end position="935"/>
    </location>
</feature>
<dbReference type="InterPro" id="IPR028288">
    <property type="entry name" value="SCAR/WAVE_fam"/>
</dbReference>
<evidence type="ECO:0000256" key="4">
    <source>
        <dbReference type="ARBA" id="ARBA00022490"/>
    </source>
</evidence>
<dbReference type="Proteomes" id="UP001187192">
    <property type="component" value="Unassembled WGS sequence"/>
</dbReference>
<dbReference type="GO" id="GO:0005856">
    <property type="term" value="C:cytoskeleton"/>
    <property type="evidence" value="ECO:0007669"/>
    <property type="project" value="UniProtKB-SubCell"/>
</dbReference>
<feature type="region of interest" description="Disordered" evidence="9">
    <location>
        <begin position="862"/>
        <end position="883"/>
    </location>
</feature>
<dbReference type="InterPro" id="IPR002885">
    <property type="entry name" value="PPR_rpt"/>
</dbReference>
<feature type="repeat" description="PPR" evidence="8">
    <location>
        <begin position="1625"/>
        <end position="1659"/>
    </location>
</feature>
<comment type="function">
    <text evidence="7">Involved in regulation of actin and microtubule organization. Part of a WAVE complex that activates the Arp2/3 complex. Regulates trichome branch positioning and expansion.</text>
</comment>
<evidence type="ECO:0000259" key="10">
    <source>
        <dbReference type="Pfam" id="PF14432"/>
    </source>
</evidence>
<comment type="caution">
    <text evidence="11">The sequence shown here is derived from an EMBL/GenBank/DDBJ whole genome shotgun (WGS) entry which is preliminary data.</text>
</comment>
<feature type="compositionally biased region" description="Basic and acidic residues" evidence="9">
    <location>
        <begin position="1072"/>
        <end position="1086"/>
    </location>
</feature>
<keyword evidence="6" id="KW-0206">Cytoskeleton</keyword>
<keyword evidence="12" id="KW-1185">Reference proteome</keyword>
<feature type="compositionally biased region" description="Basic and acidic residues" evidence="9">
    <location>
        <begin position="902"/>
        <end position="917"/>
    </location>
</feature>
<feature type="compositionally biased region" description="Polar residues" evidence="9">
    <location>
        <begin position="1322"/>
        <end position="1342"/>
    </location>
</feature>
<feature type="region of interest" description="Disordered" evidence="9">
    <location>
        <begin position="900"/>
        <end position="952"/>
    </location>
</feature>
<feature type="region of interest" description="Disordered" evidence="9">
    <location>
        <begin position="628"/>
        <end position="704"/>
    </location>
</feature>
<feature type="compositionally biased region" description="Low complexity" evidence="9">
    <location>
        <begin position="1106"/>
        <end position="1117"/>
    </location>
</feature>
<dbReference type="Pfam" id="PF14432">
    <property type="entry name" value="DYW_deaminase"/>
    <property type="match status" value="1"/>
</dbReference>
<evidence type="ECO:0000256" key="8">
    <source>
        <dbReference type="PROSITE-ProRule" id="PRU00708"/>
    </source>
</evidence>
<dbReference type="GO" id="GO:0008270">
    <property type="term" value="F:zinc ion binding"/>
    <property type="evidence" value="ECO:0007669"/>
    <property type="project" value="InterPro"/>
</dbReference>
<dbReference type="PROSITE" id="PS51375">
    <property type="entry name" value="PPR"/>
    <property type="match status" value="5"/>
</dbReference>
<dbReference type="InterPro" id="IPR011990">
    <property type="entry name" value="TPR-like_helical_dom_sf"/>
</dbReference>
<dbReference type="InterPro" id="IPR046848">
    <property type="entry name" value="E_motif"/>
</dbReference>
<sequence>MPLTRYRVRREYGLADPELYRAADKDDPEALLEGVAMAGLVGVLRQLGDLAEFAAEIFHDLHEEVMATATRGHGLMVRVQQLEAEFPPIEKALLSQTNLSSFFYNPGVDWHPNLRSEQNLIARGDLPRFVMDSYEEARAPPRLFLLDKFDVAGAGACLKRYTDPSFFKMEAASSGMGTVEIQREKKNRKVKKKGLRWRNGETTPEVVPTSHTKLHQLFLEERIENGHSDPACLVKLKKRQLNRTVVDSKTGKSYMEKFVETPPERELACETSIIPAPFTSSDYTSESGIRILEISTVSPVEYSPRNASACSSPTAHEVELKPSMDGVDKEVVDAEIVKVVDPSLNDERVGRSSTLHEIQVEKQLPINGEGKTKGNANGYESDDVTSEVDNYMDALASMELEMETDNGYRFNGNLCFLKADTHGADFDAHEEHLESRAQVSDSQSLGNFSTSDDGNNSFKKNRSSFSYSDTPSSIAENAPSDSDVGVKAFPSAKVSGAEIVNEQSHELSASVGAISDEHVVSHRAFIKEESIPVHEDASRSPLQDDLYSTAVYSDPGASLSATSPLRTEGGTPMECIMRDSKVPDAVDNGTYLVDFAPQVSSQIDGDFTATSAGYYVDESDAVLHLSNISEASEKENRDSSGNEVLQTEDEVENSNKNLVSDEIDSPRISVKEKQLTSSSPDIETCSENYNLPAPDHSEAEEPGDLESKLDDIVSATGVNSEDLPTMVDTAKSHISEEVPSRVDSPQTTVLKEQQHPDFSEGIPHLELDLAESGVQHSKEEPIIEEISGTRHFEETGLSTSYVDSDGSNVFSLERPSRILTDPGDNDHADLDFVASRTVVVDNQSIYSAGSTNVVDSVSNDICSPSGEVSSPSRNPTNLQESLPGFVDPIQNEVELDDGACPEDAKESETRKEQHQEEVALPDSGLNSSTPVSYDRSSYKIDDINDDLSPDERTQNSLSVIDITAASSLDLRDPESEIIPSNNYHLDDQEYALSLPTSSQPVPDTPSEKSLKLRADQVGENSVTDDAGSHPETPLEHSELRADQFYVSCLQGDRPSIASSSLPSEETEPVNHMGEERDERIESRKPTNQEIDVDASLESSSEEDLPSQFSTSQFSSKSAAPEVGNMKQESNPLESALPGVGLRPEAAQGNLGEMPPMPPLPPMQWRMGKFQHAFLDGNRGLFLPIQPLGAAEKAQVELPASQSGVQHPQSLFLPLTVNENEKSLHVSDPLAVSFSFAQPSTYSLQLPTTVNDANNQYNYLSLGGTQPLNPFLTLPVVSSERHGYGYLASEGEIVQPGSSSFPPTPTTQCTTTHKPNVSPVIQPLNQQAPKEYSMTHQQSLQSSEGEEGNPFAKSIPPPPVAEEQVRLGLLMPEGGTPWSSNNSSIMPESEVGKPNGNPVNKLPRPRNPLIDAVNAHGKSKLRKVTERARPQIGPKVDERGSLLEQIRTKVMSILSNRASPTFTNIKNRLLQGFNSFNQLKHVHASLLRLGLDQDNYLLNLFFRYAFDFNNIRYPLLVFRHTKQPNIYVWNTMIRGLVSCDCFDDAIDFFFSMRRQGFFPNSFTFPFVLKACARLSDFELGLRIHTLVVKAGFDWDVFVKTSLLSLYAKSGCLDHAHKVFDEIPDRNVVSWTSMISGYIGVGQFKEAISMFRRSIEMGLRPDGFNLVRVLSACTQLGDLSNAEWIYRFILANGLGRNLFVATSLVDMYAKCGDMERARIIFDSMPEKDVVCWSSMIQGYVLNELAKEAVELFLRMLKEDIKPDCYALVGMFSACSRLGALELGNWARSLIDRDEILSVPVLGTALIDMYAKCGSMIQAWEVFKGMKQKDLVAWNAAISGLAINGHVKAAFGLFGQMEKSAIQPDGNTFISLLSGCAHAGLVDEGRKCFNSMSSFFALTPSIEHYGCMVDLLSRAGLLDEAHQLIKHMPMKANAVVWGALLGGCRLHRETQLAEHVLKQLIELEPWSSGNYVLLSNIYSASQKWIEAADIRSRMNKQGIQKIRGSSWVELDGVVHEFLVGDRTHPLSNKIYMKLNELDKELKAAGYVPTTDYMLFDIEEEEKEHFLRCHSEKLAIAFALISTTSKDVIRVVKNLRVCGDCHEFIKLVSKITGREIIVRDNNRFHRFVDGFCSCKDYW</sequence>
<dbReference type="NCBIfam" id="TIGR00756">
    <property type="entry name" value="PPR"/>
    <property type="match status" value="4"/>
</dbReference>
<feature type="repeat" description="PPR" evidence="8">
    <location>
        <begin position="1726"/>
        <end position="1760"/>
    </location>
</feature>
<feature type="region of interest" description="Disordered" evidence="9">
    <location>
        <begin position="1296"/>
        <end position="1357"/>
    </location>
</feature>
<feature type="compositionally biased region" description="Basic and acidic residues" evidence="9">
    <location>
        <begin position="631"/>
        <end position="640"/>
    </location>
</feature>
<dbReference type="Pfam" id="PF01535">
    <property type="entry name" value="PPR"/>
    <property type="match status" value="3"/>
</dbReference>
<dbReference type="GO" id="GO:0005737">
    <property type="term" value="C:cytoplasm"/>
    <property type="evidence" value="ECO:0007669"/>
    <property type="project" value="UniProtKB-ARBA"/>
</dbReference>
<dbReference type="Gene3D" id="6.10.280.150">
    <property type="match status" value="1"/>
</dbReference>
<comment type="similarity">
    <text evidence="3">Belongs to the SCAR/WAVE family.</text>
</comment>
<feature type="repeat" description="PPR" evidence="8">
    <location>
        <begin position="1524"/>
        <end position="1558"/>
    </location>
</feature>
<keyword evidence="5" id="KW-0677">Repeat</keyword>
<name>A0AA88D3U4_FICCA</name>
<dbReference type="Pfam" id="PF13041">
    <property type="entry name" value="PPR_2"/>
    <property type="match status" value="3"/>
</dbReference>
<feature type="region of interest" description="Disordered" evidence="9">
    <location>
        <begin position="431"/>
        <end position="485"/>
    </location>
</feature>
<dbReference type="PANTHER" id="PTHR12902:SF1">
    <property type="entry name" value="WISKOTT-ALDRICH SYNDROME PROTEIN FAMILY MEMBER"/>
    <property type="match status" value="1"/>
</dbReference>